<organism evidence="2 3">
    <name type="scientific">Heterostelium pallidum (strain ATCC 26659 / Pp 5 / PN500)</name>
    <name type="common">Cellular slime mold</name>
    <name type="synonym">Polysphondylium pallidum</name>
    <dbReference type="NCBI Taxonomy" id="670386"/>
    <lineage>
        <taxon>Eukaryota</taxon>
        <taxon>Amoebozoa</taxon>
        <taxon>Evosea</taxon>
        <taxon>Eumycetozoa</taxon>
        <taxon>Dictyostelia</taxon>
        <taxon>Acytosteliales</taxon>
        <taxon>Acytosteliaceae</taxon>
        <taxon>Heterostelium</taxon>
    </lineage>
</organism>
<keyword evidence="1" id="KW-0472">Membrane</keyword>
<comment type="caution">
    <text evidence="2">The sequence shown here is derived from an EMBL/GenBank/DDBJ whole genome shotgun (WGS) entry which is preliminary data.</text>
</comment>
<feature type="transmembrane region" description="Helical" evidence="1">
    <location>
        <begin position="15"/>
        <end position="36"/>
    </location>
</feature>
<evidence type="ECO:0000313" key="3">
    <source>
        <dbReference type="Proteomes" id="UP000001396"/>
    </source>
</evidence>
<keyword evidence="1" id="KW-1133">Transmembrane helix</keyword>
<reference evidence="2 3" key="1">
    <citation type="journal article" date="2011" name="Genome Res.">
        <title>Phylogeny-wide analysis of social amoeba genomes highlights ancient origins for complex intercellular communication.</title>
        <authorList>
            <person name="Heidel A.J."/>
            <person name="Lawal H.M."/>
            <person name="Felder M."/>
            <person name="Schilde C."/>
            <person name="Helps N.R."/>
            <person name="Tunggal B."/>
            <person name="Rivero F."/>
            <person name="John U."/>
            <person name="Schleicher M."/>
            <person name="Eichinger L."/>
            <person name="Platzer M."/>
            <person name="Noegel A.A."/>
            <person name="Schaap P."/>
            <person name="Gloeckner G."/>
        </authorList>
    </citation>
    <scope>NUCLEOTIDE SEQUENCE [LARGE SCALE GENOMIC DNA]</scope>
    <source>
        <strain evidence="3">ATCC 26659 / Pp 5 / PN500</strain>
    </source>
</reference>
<protein>
    <submittedName>
        <fullName evidence="2">Uncharacterized protein</fullName>
    </submittedName>
</protein>
<evidence type="ECO:0000313" key="2">
    <source>
        <dbReference type="EMBL" id="EFA75534.1"/>
    </source>
</evidence>
<dbReference type="InParanoid" id="D3BSR9"/>
<keyword evidence="3" id="KW-1185">Reference proteome</keyword>
<dbReference type="GeneID" id="31366508"/>
<dbReference type="RefSeq" id="XP_020427668.1">
    <property type="nucleotide sequence ID" value="XM_020581798.1"/>
</dbReference>
<accession>D3BSR9</accession>
<proteinExistence type="predicted"/>
<dbReference type="AlphaFoldDB" id="D3BSR9"/>
<name>D3BSR9_HETP5</name>
<gene>
    <name evidence="2" type="ORF">PPL_11039</name>
</gene>
<sequence length="51" mass="5763">MSFSILMTSEMSSTVLYLCSVLSLFLFSFSLVLKLLKIRIVFKPITSDAIQ</sequence>
<dbReference type="Proteomes" id="UP000001396">
    <property type="component" value="Unassembled WGS sequence"/>
</dbReference>
<evidence type="ECO:0000256" key="1">
    <source>
        <dbReference type="SAM" id="Phobius"/>
    </source>
</evidence>
<dbReference type="EMBL" id="ADBJ01000054">
    <property type="protein sequence ID" value="EFA75534.1"/>
    <property type="molecule type" value="Genomic_DNA"/>
</dbReference>
<keyword evidence="1" id="KW-0812">Transmembrane</keyword>